<dbReference type="GO" id="GO:0003700">
    <property type="term" value="F:DNA-binding transcription factor activity"/>
    <property type="evidence" value="ECO:0007669"/>
    <property type="project" value="InterPro"/>
</dbReference>
<dbReference type="Proteomes" id="UP000318405">
    <property type="component" value="Unassembled WGS sequence"/>
</dbReference>
<evidence type="ECO:0000313" key="6">
    <source>
        <dbReference type="Proteomes" id="UP000318405"/>
    </source>
</evidence>
<keyword evidence="2" id="KW-0238">DNA-binding</keyword>
<dbReference type="PANTHER" id="PTHR46796">
    <property type="entry name" value="HTH-TYPE TRANSCRIPTIONAL ACTIVATOR RHAS-RELATED"/>
    <property type="match status" value="1"/>
</dbReference>
<keyword evidence="6" id="KW-1185">Reference proteome</keyword>
<keyword evidence="3" id="KW-0804">Transcription</keyword>
<gene>
    <name evidence="5" type="ORF">FOZ76_11880</name>
</gene>
<comment type="caution">
    <text evidence="5">The sequence shown here is derived from an EMBL/GenBank/DDBJ whole genome shotgun (WGS) entry which is preliminary data.</text>
</comment>
<feature type="domain" description="HTH araC/xylS-type" evidence="4">
    <location>
        <begin position="213"/>
        <end position="313"/>
    </location>
</feature>
<dbReference type="AlphaFoldDB" id="A0A556APM4"/>
<protein>
    <submittedName>
        <fullName evidence="5">Helix-turn-helix domain-containing protein</fullName>
    </submittedName>
</protein>
<proteinExistence type="predicted"/>
<dbReference type="EMBL" id="VLTJ01000023">
    <property type="protein sequence ID" value="TSH94834.1"/>
    <property type="molecule type" value="Genomic_DNA"/>
</dbReference>
<dbReference type="InterPro" id="IPR018062">
    <property type="entry name" value="HTH_AraC-typ_CS"/>
</dbReference>
<evidence type="ECO:0000313" key="5">
    <source>
        <dbReference type="EMBL" id="TSH94834.1"/>
    </source>
</evidence>
<dbReference type="PROSITE" id="PS01124">
    <property type="entry name" value="HTH_ARAC_FAMILY_2"/>
    <property type="match status" value="1"/>
</dbReference>
<dbReference type="SUPFAM" id="SSF46689">
    <property type="entry name" value="Homeodomain-like"/>
    <property type="match status" value="1"/>
</dbReference>
<reference evidence="5 6" key="1">
    <citation type="submission" date="2019-07" db="EMBL/GenBank/DDBJ databases">
        <title>Qingshengfaniella alkalisoli gen. nov., sp. nov., isolated from saline soil.</title>
        <authorList>
            <person name="Xu L."/>
            <person name="Huang X.-X."/>
            <person name="Sun J.-Q."/>
        </authorList>
    </citation>
    <scope>NUCLEOTIDE SEQUENCE [LARGE SCALE GENOMIC DNA]</scope>
    <source>
        <strain evidence="5 6">DSM 27279</strain>
    </source>
</reference>
<dbReference type="Gene3D" id="1.10.10.60">
    <property type="entry name" value="Homeodomain-like"/>
    <property type="match status" value="1"/>
</dbReference>
<keyword evidence="1" id="KW-0805">Transcription regulation</keyword>
<sequence>MNAMWQHWCTREHGAGRSVEFWHDAVRHGVIESDFDTDSTQDFSGAMYSRARADVRMVNFSCTAHRIRHSHTQARRQNGDHLMLSLQTEGGAHISQGHGSVELTPGSLALIDAGRAFRIDFPQDTARRLVLLPRSLLSARAPALRQLDNPVVLPAQASLAPVLAASVQVLTDPRHGLEDSTVDMLLRTVVETLSASFAAHAGARRQVTEMSFDTMRRYVDMHLSDCELSPARVAAACGMSVRTLHRLFGRHADTSFESYVVDGRLKLAHALLESGSAGSVGDAAFASGFNNLSHFARRFSERYGAPPSHVLRAGRTAPG</sequence>
<evidence type="ECO:0000259" key="4">
    <source>
        <dbReference type="PROSITE" id="PS01124"/>
    </source>
</evidence>
<evidence type="ECO:0000256" key="3">
    <source>
        <dbReference type="ARBA" id="ARBA00023163"/>
    </source>
</evidence>
<dbReference type="InterPro" id="IPR009057">
    <property type="entry name" value="Homeodomain-like_sf"/>
</dbReference>
<dbReference type="PROSITE" id="PS00041">
    <property type="entry name" value="HTH_ARAC_FAMILY_1"/>
    <property type="match status" value="1"/>
</dbReference>
<dbReference type="Pfam" id="PF14525">
    <property type="entry name" value="AraC_binding_2"/>
    <property type="match status" value="1"/>
</dbReference>
<dbReference type="OrthoDB" id="9178898at2"/>
<dbReference type="Pfam" id="PF12833">
    <property type="entry name" value="HTH_18"/>
    <property type="match status" value="1"/>
</dbReference>
<dbReference type="GO" id="GO:0043565">
    <property type="term" value="F:sequence-specific DNA binding"/>
    <property type="evidence" value="ECO:0007669"/>
    <property type="project" value="InterPro"/>
</dbReference>
<evidence type="ECO:0000256" key="2">
    <source>
        <dbReference type="ARBA" id="ARBA00023125"/>
    </source>
</evidence>
<name>A0A556APM4_9BURK</name>
<accession>A0A556APM4</accession>
<dbReference type="RefSeq" id="WP_143948480.1">
    <property type="nucleotide sequence ID" value="NZ_BAABMB010000001.1"/>
</dbReference>
<organism evidence="5 6">
    <name type="scientific">Verticiella sediminum</name>
    <dbReference type="NCBI Taxonomy" id="1247510"/>
    <lineage>
        <taxon>Bacteria</taxon>
        <taxon>Pseudomonadati</taxon>
        <taxon>Pseudomonadota</taxon>
        <taxon>Betaproteobacteria</taxon>
        <taxon>Burkholderiales</taxon>
        <taxon>Alcaligenaceae</taxon>
        <taxon>Verticiella</taxon>
    </lineage>
</organism>
<dbReference type="SMART" id="SM00342">
    <property type="entry name" value="HTH_ARAC"/>
    <property type="match status" value="1"/>
</dbReference>
<dbReference type="InterPro" id="IPR035418">
    <property type="entry name" value="AraC-bd_2"/>
</dbReference>
<dbReference type="PANTHER" id="PTHR46796:SF6">
    <property type="entry name" value="ARAC SUBFAMILY"/>
    <property type="match status" value="1"/>
</dbReference>
<dbReference type="InterPro" id="IPR050204">
    <property type="entry name" value="AraC_XylS_family_regulators"/>
</dbReference>
<dbReference type="InterPro" id="IPR018060">
    <property type="entry name" value="HTH_AraC"/>
</dbReference>
<evidence type="ECO:0000256" key="1">
    <source>
        <dbReference type="ARBA" id="ARBA00023015"/>
    </source>
</evidence>